<organism evidence="1 2">
    <name type="scientific">Paenibacillus filicis</name>
    <dbReference type="NCBI Taxonomy" id="669464"/>
    <lineage>
        <taxon>Bacteria</taxon>
        <taxon>Bacillati</taxon>
        <taxon>Bacillota</taxon>
        <taxon>Bacilli</taxon>
        <taxon>Bacillales</taxon>
        <taxon>Paenibacillaceae</taxon>
        <taxon>Paenibacillus</taxon>
    </lineage>
</organism>
<keyword evidence="2" id="KW-1185">Reference proteome</keyword>
<protein>
    <submittedName>
        <fullName evidence="1">DUF771 domain-containing protein</fullName>
    </submittedName>
</protein>
<dbReference type="RefSeq" id="WP_341420274.1">
    <property type="nucleotide sequence ID" value="NZ_JBBPCC010000046.1"/>
</dbReference>
<sequence>MISIQIDEKEIKKLCKERVEEFLKEGDFEFVYWDSKELRKRTCLAWSTIQDHFFYDPRFPKYKIGNKWYFPAKKTREFLETWLTEQPTQ</sequence>
<proteinExistence type="predicted"/>
<dbReference type="EMBL" id="JBBPCC010000046">
    <property type="protein sequence ID" value="MEK8133122.1"/>
    <property type="molecule type" value="Genomic_DNA"/>
</dbReference>
<reference evidence="1 2" key="1">
    <citation type="submission" date="2024-04" db="EMBL/GenBank/DDBJ databases">
        <title>draft genome sequnece of Paenibacillus filicis.</title>
        <authorList>
            <person name="Kim D.-U."/>
        </authorList>
    </citation>
    <scope>NUCLEOTIDE SEQUENCE [LARGE SCALE GENOMIC DNA]</scope>
    <source>
        <strain evidence="1 2">KACC14197</strain>
    </source>
</reference>
<evidence type="ECO:0000313" key="1">
    <source>
        <dbReference type="EMBL" id="MEK8133122.1"/>
    </source>
</evidence>
<evidence type="ECO:0000313" key="2">
    <source>
        <dbReference type="Proteomes" id="UP001469365"/>
    </source>
</evidence>
<dbReference type="Proteomes" id="UP001469365">
    <property type="component" value="Unassembled WGS sequence"/>
</dbReference>
<comment type="caution">
    <text evidence="1">The sequence shown here is derived from an EMBL/GenBank/DDBJ whole genome shotgun (WGS) entry which is preliminary data.</text>
</comment>
<gene>
    <name evidence="1" type="ORF">WMW72_35190</name>
</gene>
<name>A0ABU9DYA8_9BACL</name>
<accession>A0ABU9DYA8</accession>